<dbReference type="InterPro" id="IPR025847">
    <property type="entry name" value="MEDS_domain"/>
</dbReference>
<dbReference type="GeneID" id="24816553"/>
<reference evidence="2 3" key="1">
    <citation type="journal article" date="2015" name="Proc. Natl. Acad. Sci. U.S.A.">
        <title>Genomic and proteomic characterization of "Candidatus Nitrosopelagicus brevis": An ammonia-oxidizing archaeon from the open ocean.</title>
        <authorList>
            <person name="Santoro A.E."/>
            <person name="Dupont C.L."/>
            <person name="Richter R.A."/>
            <person name="Craig M.T."/>
            <person name="Carini P."/>
            <person name="McIlvin M.R."/>
            <person name="Yang Y."/>
            <person name="Orsi W.D."/>
            <person name="Moran D.M."/>
            <person name="Saito M.A."/>
        </authorList>
    </citation>
    <scope>NUCLEOTIDE SEQUENCE [LARGE SCALE GENOMIC DNA]</scope>
    <source>
        <strain evidence="3">V2</strain>
    </source>
</reference>
<dbReference type="OrthoDB" id="380717at2157"/>
<dbReference type="AlphaFoldDB" id="A0A0A7V125"/>
<evidence type="ECO:0000313" key="3">
    <source>
        <dbReference type="Proteomes" id="UP000030944"/>
    </source>
</evidence>
<dbReference type="RefSeq" id="WP_048105181.1">
    <property type="nucleotide sequence ID" value="NZ_CP007026.1"/>
</dbReference>
<proteinExistence type="predicted"/>
<organism evidence="2 3">
    <name type="scientific">Candidatus Nitrosopelagicus brevis</name>
    <dbReference type="NCBI Taxonomy" id="1410606"/>
    <lineage>
        <taxon>Archaea</taxon>
        <taxon>Nitrososphaerota</taxon>
    </lineage>
</organism>
<evidence type="ECO:0000259" key="1">
    <source>
        <dbReference type="Pfam" id="PF14417"/>
    </source>
</evidence>
<protein>
    <recommendedName>
        <fullName evidence="1">MEDS domain-containing protein</fullName>
    </recommendedName>
</protein>
<evidence type="ECO:0000313" key="2">
    <source>
        <dbReference type="EMBL" id="AJA92754.1"/>
    </source>
</evidence>
<accession>A0A0A7V125</accession>
<gene>
    <name evidence="2" type="ORF">T478_0660</name>
</gene>
<sequence length="182" mass="21357">MSSQSEDFLESLERTHVVLFHDGNEEKKQTEYGFIKKGLDKGQHCFYTTQNRQKILDEMKQFGIEDGESNELLHIVEIPEKFEDYSDMILDKVEGLPEEAKIRVVSTHYFDFDSEEKTDRMAEIEQCVDDGFEKINGNFVCSFEVKQINEELRDRFLNQLLESHKAIIFQTKEKGTELFTLP</sequence>
<dbReference type="Proteomes" id="UP000030944">
    <property type="component" value="Chromosome"/>
</dbReference>
<dbReference type="HOGENOM" id="CLU_1478846_0_0_2"/>
<dbReference type="EMBL" id="CP007026">
    <property type="protein sequence ID" value="AJA92754.1"/>
    <property type="molecule type" value="Genomic_DNA"/>
</dbReference>
<dbReference type="STRING" id="1410606.T478_0660"/>
<feature type="domain" description="MEDS" evidence="1">
    <location>
        <begin position="15"/>
        <end position="164"/>
    </location>
</feature>
<dbReference type="Pfam" id="PF14417">
    <property type="entry name" value="MEDS"/>
    <property type="match status" value="1"/>
</dbReference>
<name>A0A0A7V125_9ARCH</name>
<dbReference type="KEGG" id="nbv:T478_0660"/>